<evidence type="ECO:0000313" key="1">
    <source>
        <dbReference type="EMBL" id="SDT58291.1"/>
    </source>
</evidence>
<gene>
    <name evidence="1" type="ORF">SAMN05216222_5237</name>
</gene>
<dbReference type="RefSeq" id="WP_256592631.1">
    <property type="nucleotide sequence ID" value="NZ_CP196739.1"/>
</dbReference>
<proteinExistence type="predicted"/>
<protein>
    <submittedName>
        <fullName evidence="1">Uncharacterized protein</fullName>
    </submittedName>
</protein>
<dbReference type="Proteomes" id="UP000198481">
    <property type="component" value="Chromosome I"/>
</dbReference>
<reference evidence="2" key="1">
    <citation type="submission" date="2016-10" db="EMBL/GenBank/DDBJ databases">
        <authorList>
            <person name="Varghese N."/>
            <person name="Submissions S."/>
        </authorList>
    </citation>
    <scope>NUCLEOTIDE SEQUENCE [LARGE SCALE GENOMIC DNA]</scope>
    <source>
        <strain evidence="2">LMG 26867</strain>
    </source>
</reference>
<accession>A0A1H2BJ79</accession>
<dbReference type="AlphaFoldDB" id="A0A1H2BJ79"/>
<dbReference type="EMBL" id="LT629762">
    <property type="protein sequence ID" value="SDT58291.1"/>
    <property type="molecule type" value="Genomic_DNA"/>
</dbReference>
<sequence length="44" mass="5048">MTIEAETLVQLTEALQQRGLNLVSDVTFTRAPYRLNHRWTCTVA</sequence>
<evidence type="ECO:0000313" key="2">
    <source>
        <dbReference type="Proteomes" id="UP000198481"/>
    </source>
</evidence>
<name>A0A1H2BJ79_9PSED</name>
<dbReference type="STRING" id="1148509.SAMN05216222_5237"/>
<organism evidence="1 2">
    <name type="scientific">Pseudomonas prosekii</name>
    <dbReference type="NCBI Taxonomy" id="1148509"/>
    <lineage>
        <taxon>Bacteria</taxon>
        <taxon>Pseudomonadati</taxon>
        <taxon>Pseudomonadota</taxon>
        <taxon>Gammaproteobacteria</taxon>
        <taxon>Pseudomonadales</taxon>
        <taxon>Pseudomonadaceae</taxon>
        <taxon>Pseudomonas</taxon>
    </lineage>
</organism>